<gene>
    <name evidence="4" type="ORF">GCM10010954_21610</name>
</gene>
<comment type="caution">
    <text evidence="4">The sequence shown here is derived from an EMBL/GenBank/DDBJ whole genome shotgun (WGS) entry which is preliminary data.</text>
</comment>
<evidence type="ECO:0000259" key="3">
    <source>
        <dbReference type="Pfam" id="PF13427"/>
    </source>
</evidence>
<evidence type="ECO:0000259" key="2">
    <source>
        <dbReference type="Pfam" id="PF01909"/>
    </source>
</evidence>
<feature type="domain" description="Polymerase nucleotidyl transferase" evidence="2">
    <location>
        <begin position="32"/>
        <end position="95"/>
    </location>
</feature>
<dbReference type="SUPFAM" id="SSF81301">
    <property type="entry name" value="Nucleotidyltransferase"/>
    <property type="match status" value="1"/>
</dbReference>
<sequence>MTYDWKNAPSKLKNFVWRLVQETKYILGDQPLGFYLHGSLAMGGFNPRRSDLDLLVITHHPISNETKARLAALFLKNSNDPYPIEISFLHQEQLHKSTHPFPFDFHYSEHWRAALSNDPSIFINEEIKTDPDLAAHIHIINQRGICLTGPPITEVFPEIPPADYLSSVMGDYEECIENIENDPIYCTLNMLRVLLYVKTGAAVSKEEAGEWGVISFPEKMSRTIEKALGSYRSDKPLYSFERKELLLFKHSIDRDVKELEAWN</sequence>
<dbReference type="EMBL" id="BMEL01000002">
    <property type="protein sequence ID" value="GGF22480.1"/>
    <property type="molecule type" value="Genomic_DNA"/>
</dbReference>
<dbReference type="GO" id="GO:0016779">
    <property type="term" value="F:nucleotidyltransferase activity"/>
    <property type="evidence" value="ECO:0007669"/>
    <property type="project" value="InterPro"/>
</dbReference>
<proteinExistence type="predicted"/>
<dbReference type="Proteomes" id="UP000660110">
    <property type="component" value="Unassembled WGS sequence"/>
</dbReference>
<dbReference type="InterPro" id="IPR002934">
    <property type="entry name" value="Polymerase_NTP_transf_dom"/>
</dbReference>
<dbReference type="AlphaFoldDB" id="A0A917B5M2"/>
<dbReference type="InterPro" id="IPR025184">
    <property type="entry name" value="AadA_C"/>
</dbReference>
<dbReference type="Pfam" id="PF01909">
    <property type="entry name" value="NTP_transf_2"/>
    <property type="match status" value="1"/>
</dbReference>
<reference evidence="4" key="2">
    <citation type="submission" date="2020-09" db="EMBL/GenBank/DDBJ databases">
        <authorList>
            <person name="Sun Q."/>
            <person name="Zhou Y."/>
        </authorList>
    </citation>
    <scope>NUCLEOTIDE SEQUENCE</scope>
    <source>
        <strain evidence="4">CGMCC 1.12153</strain>
    </source>
</reference>
<evidence type="ECO:0000313" key="4">
    <source>
        <dbReference type="EMBL" id="GGF22480.1"/>
    </source>
</evidence>
<dbReference type="RefSeq" id="WP_188377491.1">
    <property type="nucleotide sequence ID" value="NZ_BMEL01000002.1"/>
</dbReference>
<keyword evidence="5" id="KW-1185">Reference proteome</keyword>
<organism evidence="4 5">
    <name type="scientific">Halobacillus andaensis</name>
    <dbReference type="NCBI Taxonomy" id="1176239"/>
    <lineage>
        <taxon>Bacteria</taxon>
        <taxon>Bacillati</taxon>
        <taxon>Bacillota</taxon>
        <taxon>Bacilli</taxon>
        <taxon>Bacillales</taxon>
        <taxon>Bacillaceae</taxon>
        <taxon>Halobacillus</taxon>
    </lineage>
</organism>
<name>A0A917B5M2_HALAA</name>
<evidence type="ECO:0000313" key="5">
    <source>
        <dbReference type="Proteomes" id="UP000660110"/>
    </source>
</evidence>
<keyword evidence="1" id="KW-0808">Transferase</keyword>
<dbReference type="Pfam" id="PF13427">
    <property type="entry name" value="AadA_C"/>
    <property type="match status" value="1"/>
</dbReference>
<protein>
    <submittedName>
        <fullName evidence="4">Streptomycin 3''-adenylyltransferase</fullName>
    </submittedName>
</protein>
<feature type="domain" description="Adenylyltransferase AadA C-terminal" evidence="3">
    <location>
        <begin position="154"/>
        <end position="235"/>
    </location>
</feature>
<dbReference type="InterPro" id="IPR043519">
    <property type="entry name" value="NT_sf"/>
</dbReference>
<accession>A0A917B5M2</accession>
<dbReference type="CDD" id="cd05403">
    <property type="entry name" value="NT_KNTase_like"/>
    <property type="match status" value="1"/>
</dbReference>
<dbReference type="Gene3D" id="3.30.460.10">
    <property type="entry name" value="Beta Polymerase, domain 2"/>
    <property type="match status" value="1"/>
</dbReference>
<reference evidence="4" key="1">
    <citation type="journal article" date="2014" name="Int. J. Syst. Evol. Microbiol.">
        <title>Complete genome sequence of Corynebacterium casei LMG S-19264T (=DSM 44701T), isolated from a smear-ripened cheese.</title>
        <authorList>
            <consortium name="US DOE Joint Genome Institute (JGI-PGF)"/>
            <person name="Walter F."/>
            <person name="Albersmeier A."/>
            <person name="Kalinowski J."/>
            <person name="Ruckert C."/>
        </authorList>
    </citation>
    <scope>NUCLEOTIDE SEQUENCE</scope>
    <source>
        <strain evidence="4">CGMCC 1.12153</strain>
    </source>
</reference>
<evidence type="ECO:0000256" key="1">
    <source>
        <dbReference type="ARBA" id="ARBA00022679"/>
    </source>
</evidence>